<organism evidence="3 4">
    <name type="scientific">Mariniphaga sediminis</name>
    <dbReference type="NCBI Taxonomy" id="1628158"/>
    <lineage>
        <taxon>Bacteria</taxon>
        <taxon>Pseudomonadati</taxon>
        <taxon>Bacteroidota</taxon>
        <taxon>Bacteroidia</taxon>
        <taxon>Marinilabiliales</taxon>
        <taxon>Prolixibacteraceae</taxon>
        <taxon>Mariniphaga</taxon>
    </lineage>
</organism>
<dbReference type="CDD" id="cd06259">
    <property type="entry name" value="YdcF-like"/>
    <property type="match status" value="1"/>
</dbReference>
<keyword evidence="1" id="KW-0812">Transmembrane</keyword>
<dbReference type="InterPro" id="IPR014729">
    <property type="entry name" value="Rossmann-like_a/b/a_fold"/>
</dbReference>
<feature type="domain" description="DUF218" evidence="2">
    <location>
        <begin position="58"/>
        <end position="186"/>
    </location>
</feature>
<evidence type="ECO:0000256" key="1">
    <source>
        <dbReference type="SAM" id="Phobius"/>
    </source>
</evidence>
<dbReference type="InterPro" id="IPR051599">
    <property type="entry name" value="Cell_Envelope_Assoc"/>
</dbReference>
<dbReference type="Pfam" id="PF02698">
    <property type="entry name" value="DUF218"/>
    <property type="match status" value="1"/>
</dbReference>
<gene>
    <name evidence="3" type="ORF">D1164_12010</name>
</gene>
<dbReference type="PANTHER" id="PTHR30336">
    <property type="entry name" value="INNER MEMBRANE PROTEIN, PROBABLE PERMEASE"/>
    <property type="match status" value="1"/>
</dbReference>
<evidence type="ECO:0000313" key="4">
    <source>
        <dbReference type="Proteomes" id="UP000266441"/>
    </source>
</evidence>
<dbReference type="Gene3D" id="3.40.50.620">
    <property type="entry name" value="HUPs"/>
    <property type="match status" value="1"/>
</dbReference>
<protein>
    <submittedName>
        <fullName evidence="3">YdcF family protein</fullName>
    </submittedName>
</protein>
<evidence type="ECO:0000259" key="2">
    <source>
        <dbReference type="Pfam" id="PF02698"/>
    </source>
</evidence>
<evidence type="ECO:0000313" key="3">
    <source>
        <dbReference type="EMBL" id="RIH64767.1"/>
    </source>
</evidence>
<name>A0A399CZK4_9BACT</name>
<reference evidence="3 4" key="1">
    <citation type="journal article" date="2015" name="Int. J. Syst. Evol. Microbiol.">
        <title>Mariniphaga sediminis sp. nov., isolated from coastal sediment.</title>
        <authorList>
            <person name="Wang F.Q."/>
            <person name="Shen Q.Y."/>
            <person name="Chen G.J."/>
            <person name="Du Z.J."/>
        </authorList>
    </citation>
    <scope>NUCLEOTIDE SEQUENCE [LARGE SCALE GENOMIC DNA]</scope>
    <source>
        <strain evidence="3 4">SY21</strain>
    </source>
</reference>
<dbReference type="EMBL" id="QWET01000008">
    <property type="protein sequence ID" value="RIH64767.1"/>
    <property type="molecule type" value="Genomic_DNA"/>
</dbReference>
<proteinExistence type="predicted"/>
<dbReference type="Proteomes" id="UP000266441">
    <property type="component" value="Unassembled WGS sequence"/>
</dbReference>
<dbReference type="AlphaFoldDB" id="A0A399CZK4"/>
<keyword evidence="1" id="KW-1133">Transmembrane helix</keyword>
<dbReference type="OrthoDB" id="9782395at2"/>
<comment type="caution">
    <text evidence="3">The sequence shown here is derived from an EMBL/GenBank/DDBJ whole genome shotgun (WGS) entry which is preliminary data.</text>
</comment>
<feature type="transmembrane region" description="Helical" evidence="1">
    <location>
        <begin position="12"/>
        <end position="40"/>
    </location>
</feature>
<dbReference type="GO" id="GO:0005886">
    <property type="term" value="C:plasma membrane"/>
    <property type="evidence" value="ECO:0007669"/>
    <property type="project" value="TreeGrafter"/>
</dbReference>
<keyword evidence="4" id="KW-1185">Reference proteome</keyword>
<accession>A0A399CZK4</accession>
<dbReference type="InterPro" id="IPR003848">
    <property type="entry name" value="DUF218"/>
</dbReference>
<keyword evidence="1" id="KW-0472">Membrane</keyword>
<sequence length="240" mass="26717">MVKSRFKSIYFLRILRIFLVLSGIIFLTALLLAFTTLPFWGIHWLGTSKSGLKGEPATIILLGGGGMPSESNLMRSWHAGKAAKSFPGSKVVIAMPGNIADSLSTPLLMKKELMLRGTNPHQILFENEGTNTRSQALQCAKLLDTSKSILLVTSPEHTRRAVLSFQKTGFKKVNALPAFENATEADLSFKDDELGGRKTAVPDVGQSIQMRYQVWNHLKYEIIFAREMLALAYYKVRGWI</sequence>
<dbReference type="PANTHER" id="PTHR30336:SF20">
    <property type="entry name" value="DUF218 DOMAIN-CONTAINING PROTEIN"/>
    <property type="match status" value="1"/>
</dbReference>